<proteinExistence type="predicted"/>
<dbReference type="OrthoDB" id="127098at2759"/>
<feature type="non-terminal residue" evidence="1">
    <location>
        <position position="1"/>
    </location>
</feature>
<protein>
    <submittedName>
        <fullName evidence="1">Uncharacterized protein</fullName>
    </submittedName>
</protein>
<organism evidence="1 2">
    <name type="scientific">Phytophthora cactorum</name>
    <dbReference type="NCBI Taxonomy" id="29920"/>
    <lineage>
        <taxon>Eukaryota</taxon>
        <taxon>Sar</taxon>
        <taxon>Stramenopiles</taxon>
        <taxon>Oomycota</taxon>
        <taxon>Peronosporomycetes</taxon>
        <taxon>Peronosporales</taxon>
        <taxon>Peronosporaceae</taxon>
        <taxon>Phytophthora</taxon>
    </lineage>
</organism>
<gene>
    <name evidence="1" type="ORF">JG687_00016253</name>
</gene>
<name>A0A8T1TU93_9STRA</name>
<dbReference type="AlphaFoldDB" id="A0A8T1TU93"/>
<evidence type="ECO:0000313" key="1">
    <source>
        <dbReference type="EMBL" id="KAG6947224.1"/>
    </source>
</evidence>
<accession>A0A8T1TU93</accession>
<comment type="caution">
    <text evidence="1">The sequence shown here is derived from an EMBL/GenBank/DDBJ whole genome shotgun (WGS) entry which is preliminary data.</text>
</comment>
<dbReference type="Proteomes" id="UP000688947">
    <property type="component" value="Unassembled WGS sequence"/>
</dbReference>
<reference evidence="1" key="1">
    <citation type="submission" date="2021-01" db="EMBL/GenBank/DDBJ databases">
        <title>Phytophthora aleatoria, a newly-described species from Pinus radiata is distinct from Phytophthora cactorum isolates based on comparative genomics.</title>
        <authorList>
            <person name="Mcdougal R."/>
            <person name="Panda P."/>
            <person name="Williams N."/>
            <person name="Studholme D.J."/>
        </authorList>
    </citation>
    <scope>NUCLEOTIDE SEQUENCE</scope>
    <source>
        <strain evidence="1">NZFS 3830</strain>
    </source>
</reference>
<dbReference type="EMBL" id="JAENGZ010001595">
    <property type="protein sequence ID" value="KAG6947224.1"/>
    <property type="molecule type" value="Genomic_DNA"/>
</dbReference>
<evidence type="ECO:0000313" key="2">
    <source>
        <dbReference type="Proteomes" id="UP000688947"/>
    </source>
</evidence>
<sequence length="95" mass="10310">DLPFAPHFINVRLADRGGSPLSQALWPSDLNLNCFLVNGTDARDDDAVIIPIGYVLSNKDHCSISVTDAAGSAQDIKYSQHTVDLAMILTVWKAQ</sequence>